<dbReference type="GO" id="GO:0047733">
    <property type="term" value="F:CDP-glucose 4,6-dehydratase activity"/>
    <property type="evidence" value="ECO:0007669"/>
    <property type="project" value="UniProtKB-EC"/>
</dbReference>
<dbReference type="Proteomes" id="UP000436016">
    <property type="component" value="Unassembled WGS sequence"/>
</dbReference>
<accession>A0A6B0U2H7</accession>
<dbReference type="SUPFAM" id="SSF51735">
    <property type="entry name" value="NAD(P)-binding Rossmann-fold domains"/>
    <property type="match status" value="1"/>
</dbReference>
<keyword evidence="2" id="KW-0456">Lyase</keyword>
<dbReference type="InterPro" id="IPR013445">
    <property type="entry name" value="CDP_4_6_deHydtase"/>
</dbReference>
<dbReference type="AlphaFoldDB" id="A0A6B0U2H7"/>
<dbReference type="EC" id="4.2.1.45" evidence="2"/>
<gene>
    <name evidence="2" type="primary">rfbG</name>
    <name evidence="2" type="ORF">GSH16_07160</name>
</gene>
<reference evidence="2 3" key="1">
    <citation type="submission" date="2019-12" db="EMBL/GenBank/DDBJ databases">
        <title>Strain KN286 was isolated from seawater, which was collected from Caroline Seamount in the tropical western Pacific.</title>
        <authorList>
            <person name="Wang Q."/>
        </authorList>
    </citation>
    <scope>NUCLEOTIDE SEQUENCE [LARGE SCALE GENOMIC DNA]</scope>
    <source>
        <strain evidence="2 3">KN286</strain>
    </source>
</reference>
<dbReference type="RefSeq" id="WP_160853510.1">
    <property type="nucleotide sequence ID" value="NZ_WUWG01000003.1"/>
</dbReference>
<name>A0A6B0U2H7_9RHOB</name>
<dbReference type="Gene3D" id="3.90.25.10">
    <property type="entry name" value="UDP-galactose 4-epimerase, domain 1"/>
    <property type="match status" value="1"/>
</dbReference>
<sequence>MAAPTPFDGAFAGRHVLLTGQTGFKGGWLAAWLVRLGAQVTAVALPPEDGPGYYRDTGIEARIDSRFADINDRAALAATLDGVEADLVIHMAAQALVRDSYADPVGTFMTNVMGTAHVLEEARRMPTLRGVVVVSSDKCYENREWVWGYRENDPMGGADPYSASKGCTELLAASWRRSFFSDSDGPRLASARAGNVFGGGDWARDRLIPDIVRAAAAGTPVALRNPESKRPWQHVLEPLSGYLQLSAALLAGGERADAAATGWNFGPGPDAVVPVSKLTEAMCAAWGAGAPQIRFADETDAPHEAKILQLDSTKAITELGWRPRLTLREAAAMTAEWYAAHAGGQDMAALSDRQIAAFEERMTHDPR</sequence>
<dbReference type="Pfam" id="PF16363">
    <property type="entry name" value="GDP_Man_Dehyd"/>
    <property type="match status" value="1"/>
</dbReference>
<dbReference type="InterPro" id="IPR016040">
    <property type="entry name" value="NAD(P)-bd_dom"/>
</dbReference>
<keyword evidence="3" id="KW-1185">Reference proteome</keyword>
<proteinExistence type="predicted"/>
<protein>
    <submittedName>
        <fullName evidence="2">CDP-glucose 4,6-dehydratase</fullName>
        <ecNumber evidence="2">4.2.1.45</ecNumber>
    </submittedName>
</protein>
<dbReference type="EMBL" id="WUWG01000003">
    <property type="protein sequence ID" value="MXU65221.1"/>
    <property type="molecule type" value="Genomic_DNA"/>
</dbReference>
<feature type="domain" description="NAD(P)-binding" evidence="1">
    <location>
        <begin position="17"/>
        <end position="333"/>
    </location>
</feature>
<organism evidence="2 3">
    <name type="scientific">Oceanomicrobium pacificus</name>
    <dbReference type="NCBI Taxonomy" id="2692916"/>
    <lineage>
        <taxon>Bacteria</taxon>
        <taxon>Pseudomonadati</taxon>
        <taxon>Pseudomonadota</taxon>
        <taxon>Alphaproteobacteria</taxon>
        <taxon>Rhodobacterales</taxon>
        <taxon>Paracoccaceae</taxon>
        <taxon>Oceanomicrobium</taxon>
    </lineage>
</organism>
<dbReference type="NCBIfam" id="TIGR02622">
    <property type="entry name" value="CDP_4_6_dhtase"/>
    <property type="match status" value="1"/>
</dbReference>
<evidence type="ECO:0000313" key="2">
    <source>
        <dbReference type="EMBL" id="MXU65221.1"/>
    </source>
</evidence>
<comment type="caution">
    <text evidence="2">The sequence shown here is derived from an EMBL/GenBank/DDBJ whole genome shotgun (WGS) entry which is preliminary data.</text>
</comment>
<evidence type="ECO:0000313" key="3">
    <source>
        <dbReference type="Proteomes" id="UP000436016"/>
    </source>
</evidence>
<evidence type="ECO:0000259" key="1">
    <source>
        <dbReference type="Pfam" id="PF16363"/>
    </source>
</evidence>
<dbReference type="PANTHER" id="PTHR43000">
    <property type="entry name" value="DTDP-D-GLUCOSE 4,6-DEHYDRATASE-RELATED"/>
    <property type="match status" value="1"/>
</dbReference>
<dbReference type="InterPro" id="IPR036291">
    <property type="entry name" value="NAD(P)-bd_dom_sf"/>
</dbReference>
<dbReference type="Gene3D" id="3.40.50.720">
    <property type="entry name" value="NAD(P)-binding Rossmann-like Domain"/>
    <property type="match status" value="1"/>
</dbReference>